<dbReference type="Proteomes" id="UP001609175">
    <property type="component" value="Unassembled WGS sequence"/>
</dbReference>
<accession>A0ABW7JHX4</accession>
<reference evidence="1 2" key="1">
    <citation type="submission" date="2024-10" db="EMBL/GenBank/DDBJ databases">
        <authorList>
            <person name="Riesco R."/>
        </authorList>
    </citation>
    <scope>NUCLEOTIDE SEQUENCE [LARGE SCALE GENOMIC DNA]</scope>
    <source>
        <strain evidence="1 2">NCIMB 15449</strain>
    </source>
</reference>
<evidence type="ECO:0000313" key="1">
    <source>
        <dbReference type="EMBL" id="MFH5207566.1"/>
    </source>
</evidence>
<proteinExistence type="predicted"/>
<dbReference type="RefSeq" id="WP_395112966.1">
    <property type="nucleotide sequence ID" value="NZ_JBIMSO010000024.1"/>
</dbReference>
<comment type="caution">
    <text evidence="1">The sequence shown here is derived from an EMBL/GenBank/DDBJ whole genome shotgun (WGS) entry which is preliminary data.</text>
</comment>
<gene>
    <name evidence="1" type="ORF">ACHIPZ_04950</name>
</gene>
<dbReference type="EMBL" id="JBIMSO010000024">
    <property type="protein sequence ID" value="MFH5207566.1"/>
    <property type="molecule type" value="Genomic_DNA"/>
</dbReference>
<organism evidence="1 2">
    <name type="scientific">Antrihabitans spumae</name>
    <dbReference type="NCBI Taxonomy" id="3373370"/>
    <lineage>
        <taxon>Bacteria</taxon>
        <taxon>Bacillati</taxon>
        <taxon>Actinomycetota</taxon>
        <taxon>Actinomycetes</taxon>
        <taxon>Mycobacteriales</taxon>
        <taxon>Nocardiaceae</taxon>
        <taxon>Antrihabitans</taxon>
    </lineage>
</organism>
<sequence>MTTNNVVPVDNPFYNADRRRAAALWAHWLADDDAGMRQIMHEALDADRLHHLPLSIMMVALDVSPVLLTQAAKFREVAALYGYVEVDEEANRDPGSGR</sequence>
<name>A0ABW7JHX4_9NOCA</name>
<evidence type="ECO:0000313" key="2">
    <source>
        <dbReference type="Proteomes" id="UP001609175"/>
    </source>
</evidence>
<protein>
    <submittedName>
        <fullName evidence="1">Uncharacterized protein</fullName>
    </submittedName>
</protein>